<feature type="domain" description="Glycosyltransferase subfamily 4-like N-terminal" evidence="2">
    <location>
        <begin position="34"/>
        <end position="197"/>
    </location>
</feature>
<dbReference type="PANTHER" id="PTHR45947:SF11">
    <property type="entry name" value="SLR1508 PROTEIN"/>
    <property type="match status" value="1"/>
</dbReference>
<protein>
    <submittedName>
        <fullName evidence="3">Predicted glycosyltransferase family 1</fullName>
    </submittedName>
</protein>
<dbReference type="PANTHER" id="PTHR45947">
    <property type="entry name" value="SULFOQUINOVOSYL TRANSFERASE SQD2"/>
    <property type="match status" value="1"/>
</dbReference>
<dbReference type="InterPro" id="IPR028098">
    <property type="entry name" value="Glyco_trans_4-like_N"/>
</dbReference>
<dbReference type="CDD" id="cd03808">
    <property type="entry name" value="GT4_CapM-like"/>
    <property type="match status" value="1"/>
</dbReference>
<name>A0A5A4U8N5_ESCAL</name>
<dbReference type="InterPro" id="IPR050194">
    <property type="entry name" value="Glycosyltransferase_grp1"/>
</dbReference>
<dbReference type="AlphaFoldDB" id="A0A5A4U8N5"/>
<reference evidence="3" key="1">
    <citation type="submission" date="2019-07" db="EMBL/GenBank/DDBJ databases">
        <title>Overview of O-antigen diversity of Escherichia albertii, an emerging enteropathogen; genetic structure, serology, and development of O-genotyping method.</title>
        <authorList>
            <person name="Ooka T."/>
            <person name="Seto K."/>
            <person name="Ogura Y."/>
            <person name="Iguchi A."/>
            <person name="Imura N."/>
            <person name="Honda M."/>
            <person name="Etoh Y."/>
            <person name="Ikeda T."/>
            <person name="Sugitani W."/>
            <person name="Konno T."/>
            <person name="Kawano K."/>
            <person name="Kudo Y."/>
            <person name="Murakami K."/>
            <person name="Hayashi T."/>
            <person name="Nishi J."/>
        </authorList>
    </citation>
    <scope>NUCLEOTIDE SEQUENCE</scope>
    <source>
        <strain evidence="3">ZAC44-3</strain>
    </source>
</reference>
<evidence type="ECO:0000313" key="3">
    <source>
        <dbReference type="EMBL" id="BBM62808.1"/>
    </source>
</evidence>
<evidence type="ECO:0000259" key="1">
    <source>
        <dbReference type="Pfam" id="PF00534"/>
    </source>
</evidence>
<feature type="domain" description="Glycosyl transferase family 1" evidence="1">
    <location>
        <begin position="213"/>
        <end position="375"/>
    </location>
</feature>
<accession>A0A5A4U8N5</accession>
<evidence type="ECO:0000259" key="2">
    <source>
        <dbReference type="Pfam" id="PF13439"/>
    </source>
</evidence>
<dbReference type="SUPFAM" id="SSF53756">
    <property type="entry name" value="UDP-Glycosyltransferase/glycogen phosphorylase"/>
    <property type="match status" value="1"/>
</dbReference>
<dbReference type="GO" id="GO:0016757">
    <property type="term" value="F:glycosyltransferase activity"/>
    <property type="evidence" value="ECO:0007669"/>
    <property type="project" value="InterPro"/>
</dbReference>
<dbReference type="Pfam" id="PF13439">
    <property type="entry name" value="Glyco_transf_4"/>
    <property type="match status" value="1"/>
</dbReference>
<keyword evidence="3" id="KW-0808">Transferase</keyword>
<dbReference type="InterPro" id="IPR001296">
    <property type="entry name" value="Glyco_trans_1"/>
</dbReference>
<dbReference type="Gene3D" id="3.40.50.2000">
    <property type="entry name" value="Glycogen Phosphorylase B"/>
    <property type="match status" value="2"/>
</dbReference>
<sequence>MRLKTAFLVSLGLVSISFDMIKIAHIQLLPLLSGVQRVCLDELILLDPKTFDRYLICKEEGPLTIEAQKYGIKCLFVKSLVREISLKNDVKALWCLWKLIKQHNFDIVHTHSSKTGVLGRVAAWLNSTKLIVHTVHGFSFPAAKNKLQKLFFCLMEKIGSLCGDVIICLHEDDAKIARSTLKNGKDKICIISNGIDTVKFRPYNKNDKELCRRNINNICDGDIIIGMIGRLWPQKNPLCLLKAVAQLVKNNKKIKCIFIGDGELYGEMTDFINDNGLHDSVQLLGWRNDTPMLLNAMDIFVLPSLWEGMPLAILEAKSCGLPCIVSNIQGNRNIIDGVDNGLLFDLNLNWYDLHDKLKLLIDDSRLRTILGKKSRLDVIINYNISNRIKKIEGLYLNRLYKVFS</sequence>
<proteinExistence type="predicted"/>
<dbReference type="EMBL" id="LC494337">
    <property type="protein sequence ID" value="BBM62808.1"/>
    <property type="molecule type" value="Genomic_DNA"/>
</dbReference>
<dbReference type="Pfam" id="PF00534">
    <property type="entry name" value="Glycos_transf_1"/>
    <property type="match status" value="1"/>
</dbReference>
<organism evidence="3">
    <name type="scientific">Escherichia albertii</name>
    <dbReference type="NCBI Taxonomy" id="208962"/>
    <lineage>
        <taxon>Bacteria</taxon>
        <taxon>Pseudomonadati</taxon>
        <taxon>Pseudomonadota</taxon>
        <taxon>Gammaproteobacteria</taxon>
        <taxon>Enterobacterales</taxon>
        <taxon>Enterobacteriaceae</taxon>
        <taxon>Escherichia</taxon>
    </lineage>
</organism>